<name>A0A7W7AGF1_9SPHN</name>
<evidence type="ECO:0000259" key="1">
    <source>
        <dbReference type="Pfam" id="PF11074"/>
    </source>
</evidence>
<dbReference type="EMBL" id="JACHOA010000012">
    <property type="protein sequence ID" value="MBB4615780.1"/>
    <property type="molecule type" value="Genomic_DNA"/>
</dbReference>
<protein>
    <recommendedName>
        <fullName evidence="1">DUF2779 domain-containing protein</fullName>
    </recommendedName>
</protein>
<feature type="domain" description="DUF2779" evidence="1">
    <location>
        <begin position="299"/>
        <end position="422"/>
    </location>
</feature>
<comment type="caution">
    <text evidence="2">The sequence shown here is derived from an EMBL/GenBank/DDBJ whole genome shotgun (WGS) entry which is preliminary data.</text>
</comment>
<dbReference type="Pfam" id="PF11074">
    <property type="entry name" value="DUF2779"/>
    <property type="match status" value="1"/>
</dbReference>
<dbReference type="RefSeq" id="WP_144907930.1">
    <property type="nucleotide sequence ID" value="NZ_JACHOA010000012.1"/>
</dbReference>
<dbReference type="Proteomes" id="UP000538566">
    <property type="component" value="Unassembled WGS sequence"/>
</dbReference>
<gene>
    <name evidence="2" type="ORF">GGR37_004084</name>
</gene>
<dbReference type="AlphaFoldDB" id="A0A7W7AGF1"/>
<evidence type="ECO:0000313" key="2">
    <source>
        <dbReference type="EMBL" id="MBB4615780.1"/>
    </source>
</evidence>
<proteinExistence type="predicted"/>
<dbReference type="InterPro" id="IPR021301">
    <property type="entry name" value="DUF2779"/>
</dbReference>
<sequence>MTNTARRHGLSKSRITSFEQCPRKLWLTVHRPDLAELDAGAQARFTTGHQVGEAACRLYPHGVMIEAEPNLAAAVTATSELLNNGFRGPIFEATFQHDGVLIRADLLLPHGRKGWRMAEVKSSTRVKGYHIGDIATQVWVVEANGLNLTSAAIAHIDNSFVLTNPGDYEGLFTHSEMLPSARSIAQGRPEVVKAARAVLAGPEPVREPGDHCSSPFDCEFVAHCSRHLPPPPQWPVTVLPNGGGKAWLAKGIDNLLDLKAGDLRPLQARIVDATRNDRAFHDAVGARKAMADWPRPHAFLDFETIAPALPLWIGTRPYQQIPFQFSLHIEEREGGPIAHSEFLKADGRDPRQACAEALVASLPGTGAIIAYNASFERSVLKDLAAAVPTHAEALLDMAKRTVDLLPIARAHWYHRDQRGSWSIKAVLPTIAHGLGYSELEVKDGGEAQEAFLEAIRADCAAERRWALAEGLRAYCERDTWAMVVLKQKLEGAT</sequence>
<dbReference type="InterPro" id="IPR012337">
    <property type="entry name" value="RNaseH-like_sf"/>
</dbReference>
<keyword evidence="3" id="KW-1185">Reference proteome</keyword>
<dbReference type="OrthoDB" id="9783873at2"/>
<reference evidence="2 3" key="1">
    <citation type="submission" date="2020-08" db="EMBL/GenBank/DDBJ databases">
        <title>Genomic Encyclopedia of Type Strains, Phase IV (KMG-IV): sequencing the most valuable type-strain genomes for metagenomic binning, comparative biology and taxonomic classification.</title>
        <authorList>
            <person name="Goeker M."/>
        </authorList>
    </citation>
    <scope>NUCLEOTIDE SEQUENCE [LARGE SCALE GENOMIC DNA]</scope>
    <source>
        <strain evidence="2 3">DSM 17507</strain>
    </source>
</reference>
<evidence type="ECO:0000313" key="3">
    <source>
        <dbReference type="Proteomes" id="UP000538566"/>
    </source>
</evidence>
<dbReference type="SUPFAM" id="SSF53098">
    <property type="entry name" value="Ribonuclease H-like"/>
    <property type="match status" value="1"/>
</dbReference>
<organism evidence="2 3">
    <name type="scientific">Novosphingobium taihuense</name>
    <dbReference type="NCBI Taxonomy" id="260085"/>
    <lineage>
        <taxon>Bacteria</taxon>
        <taxon>Pseudomonadati</taxon>
        <taxon>Pseudomonadota</taxon>
        <taxon>Alphaproteobacteria</taxon>
        <taxon>Sphingomonadales</taxon>
        <taxon>Sphingomonadaceae</taxon>
        <taxon>Novosphingobium</taxon>
    </lineage>
</organism>
<accession>A0A7W7AGF1</accession>